<feature type="transmembrane region" description="Helical" evidence="1">
    <location>
        <begin position="341"/>
        <end position="359"/>
    </location>
</feature>
<gene>
    <name evidence="2" type="ORF">GCM10010468_61840</name>
</gene>
<dbReference type="RefSeq" id="WP_344835383.1">
    <property type="nucleotide sequence ID" value="NZ_BAAAUV010000021.1"/>
</dbReference>
<organism evidence="2 3">
    <name type="scientific">Actinocorallia longicatena</name>
    <dbReference type="NCBI Taxonomy" id="111803"/>
    <lineage>
        <taxon>Bacteria</taxon>
        <taxon>Bacillati</taxon>
        <taxon>Actinomycetota</taxon>
        <taxon>Actinomycetes</taxon>
        <taxon>Streptosporangiales</taxon>
        <taxon>Thermomonosporaceae</taxon>
        <taxon>Actinocorallia</taxon>
    </lineage>
</organism>
<evidence type="ECO:0000256" key="1">
    <source>
        <dbReference type="SAM" id="Phobius"/>
    </source>
</evidence>
<dbReference type="InterPro" id="IPR011009">
    <property type="entry name" value="Kinase-like_dom_sf"/>
</dbReference>
<dbReference type="SUPFAM" id="SSF56112">
    <property type="entry name" value="Protein kinase-like (PK-like)"/>
    <property type="match status" value="1"/>
</dbReference>
<evidence type="ECO:0000313" key="2">
    <source>
        <dbReference type="EMBL" id="GAA3230979.1"/>
    </source>
</evidence>
<dbReference type="EMBL" id="BAAAUV010000021">
    <property type="protein sequence ID" value="GAA3230979.1"/>
    <property type="molecule type" value="Genomic_DNA"/>
</dbReference>
<dbReference type="Proteomes" id="UP001501237">
    <property type="component" value="Unassembled WGS sequence"/>
</dbReference>
<keyword evidence="3" id="KW-1185">Reference proteome</keyword>
<name>A0ABP6QJD3_9ACTN</name>
<comment type="caution">
    <text evidence="2">The sequence shown here is derived from an EMBL/GenBank/DDBJ whole genome shotgun (WGS) entry which is preliminary data.</text>
</comment>
<protein>
    <recommendedName>
        <fullName evidence="4">Protein kinase domain-containing protein</fullName>
    </recommendedName>
</protein>
<sequence>MTGLPLFVEFDDLIIMERFSTGGGQSSGLFRCKAPDGEIYLLKTYTDEVQQSLRPMPLQELIMMRGMLGPEERAELDARCAWPRAAVIKDTAINGVLIPPASAEMFETVAGRTKTQTRPRHLEGLARPPDAAGRIGLPYYEIPQKLAILSGYFDTMRWLHDRGYAIGDLQPRNALFSADGARVLLIDCDSCVPLLGTPAFVAQDPEIWKTPGEEAFTIRTDLYKFAWMIVRCVQENLESRTVRRDLLLPAMQGAVCDLLEALCAGADLENASNLLRGKATLWRVLVVGDALYVRNDRSLRARWEPRAVEPAVQRPAVAEEEYFDDGDVMEPAGRRSVLRTMAWVLILLAVFVCVGLLAADQLS</sequence>
<keyword evidence="1" id="KW-0812">Transmembrane</keyword>
<keyword evidence="1" id="KW-1133">Transmembrane helix</keyword>
<reference evidence="3" key="1">
    <citation type="journal article" date="2019" name="Int. J. Syst. Evol. Microbiol.">
        <title>The Global Catalogue of Microorganisms (GCM) 10K type strain sequencing project: providing services to taxonomists for standard genome sequencing and annotation.</title>
        <authorList>
            <consortium name="The Broad Institute Genomics Platform"/>
            <consortium name="The Broad Institute Genome Sequencing Center for Infectious Disease"/>
            <person name="Wu L."/>
            <person name="Ma J."/>
        </authorList>
    </citation>
    <scope>NUCLEOTIDE SEQUENCE [LARGE SCALE GENOMIC DNA]</scope>
    <source>
        <strain evidence="3">JCM 9377</strain>
    </source>
</reference>
<proteinExistence type="predicted"/>
<dbReference type="Gene3D" id="1.10.510.10">
    <property type="entry name" value="Transferase(Phosphotransferase) domain 1"/>
    <property type="match status" value="1"/>
</dbReference>
<keyword evidence="1" id="KW-0472">Membrane</keyword>
<evidence type="ECO:0000313" key="3">
    <source>
        <dbReference type="Proteomes" id="UP001501237"/>
    </source>
</evidence>
<evidence type="ECO:0008006" key="4">
    <source>
        <dbReference type="Google" id="ProtNLM"/>
    </source>
</evidence>
<accession>A0ABP6QJD3</accession>